<accession>A0A7J7SWY0</accession>
<dbReference type="Gene3D" id="3.40.50.300">
    <property type="entry name" value="P-loop containing nucleotide triphosphate hydrolases"/>
    <property type="match status" value="1"/>
</dbReference>
<dbReference type="EMBL" id="JACAGC010000021">
    <property type="protein sequence ID" value="KAF6292733.1"/>
    <property type="molecule type" value="Genomic_DNA"/>
</dbReference>
<dbReference type="PANTHER" id="PTHR47959:SF1">
    <property type="entry name" value="ATP-DEPENDENT RNA HELICASE DBPA"/>
    <property type="match status" value="1"/>
</dbReference>
<organism evidence="9 10">
    <name type="scientific">Rhinolophus ferrumequinum</name>
    <name type="common">Greater horseshoe bat</name>
    <dbReference type="NCBI Taxonomy" id="59479"/>
    <lineage>
        <taxon>Eukaryota</taxon>
        <taxon>Metazoa</taxon>
        <taxon>Chordata</taxon>
        <taxon>Craniata</taxon>
        <taxon>Vertebrata</taxon>
        <taxon>Euteleostomi</taxon>
        <taxon>Mammalia</taxon>
        <taxon>Eutheria</taxon>
        <taxon>Laurasiatheria</taxon>
        <taxon>Chiroptera</taxon>
        <taxon>Yinpterochiroptera</taxon>
        <taxon>Rhinolophoidea</taxon>
        <taxon>Rhinolophidae</taxon>
        <taxon>Rhinolophinae</taxon>
        <taxon>Rhinolophus</taxon>
    </lineage>
</organism>
<evidence type="ECO:0000313" key="10">
    <source>
        <dbReference type="Proteomes" id="UP000585614"/>
    </source>
</evidence>
<evidence type="ECO:0000259" key="8">
    <source>
        <dbReference type="PROSITE" id="PS51195"/>
    </source>
</evidence>
<feature type="region of interest" description="Disordered" evidence="7">
    <location>
        <begin position="23"/>
        <end position="53"/>
    </location>
</feature>
<dbReference type="Proteomes" id="UP000585614">
    <property type="component" value="Unassembled WGS sequence"/>
</dbReference>
<evidence type="ECO:0000256" key="7">
    <source>
        <dbReference type="SAM" id="MobiDB-lite"/>
    </source>
</evidence>
<dbReference type="GO" id="GO:0016787">
    <property type="term" value="F:hydrolase activity"/>
    <property type="evidence" value="ECO:0007669"/>
    <property type="project" value="UniProtKB-KW"/>
</dbReference>
<comment type="caution">
    <text evidence="9">The sequence shown here is derived from an EMBL/GenBank/DDBJ whole genome shotgun (WGS) entry which is preliminary data.</text>
</comment>
<dbReference type="GO" id="GO:0005829">
    <property type="term" value="C:cytosol"/>
    <property type="evidence" value="ECO:0007669"/>
    <property type="project" value="TreeGrafter"/>
</dbReference>
<dbReference type="GO" id="GO:0005524">
    <property type="term" value="F:ATP binding"/>
    <property type="evidence" value="ECO:0007669"/>
    <property type="project" value="UniProtKB-KW"/>
</dbReference>
<evidence type="ECO:0000256" key="2">
    <source>
        <dbReference type="ARBA" id="ARBA00022741"/>
    </source>
</evidence>
<proteinExistence type="predicted"/>
<gene>
    <name evidence="9" type="ORF">mRhiFer1_003755</name>
</gene>
<protein>
    <recommendedName>
        <fullName evidence="1">RNA helicase</fullName>
        <ecNumber evidence="1">3.6.4.13</ecNumber>
    </recommendedName>
</protein>
<keyword evidence="4 9" id="KW-0347">Helicase</keyword>
<evidence type="ECO:0000256" key="4">
    <source>
        <dbReference type="ARBA" id="ARBA00022806"/>
    </source>
</evidence>
<dbReference type="InterPro" id="IPR014014">
    <property type="entry name" value="RNA_helicase_DEAD_Q_motif"/>
</dbReference>
<dbReference type="SUPFAM" id="SSF52540">
    <property type="entry name" value="P-loop containing nucleoside triphosphate hydrolases"/>
    <property type="match status" value="1"/>
</dbReference>
<feature type="short sequence motif" description="Q motif" evidence="6">
    <location>
        <begin position="62"/>
        <end position="90"/>
    </location>
</feature>
<dbReference type="PANTHER" id="PTHR47959">
    <property type="entry name" value="ATP-DEPENDENT RNA HELICASE RHLE-RELATED"/>
    <property type="match status" value="1"/>
</dbReference>
<dbReference type="InterPro" id="IPR027417">
    <property type="entry name" value="P-loop_NTPase"/>
</dbReference>
<reference evidence="9 10" key="1">
    <citation type="journal article" date="2020" name="Nature">
        <title>Six reference-quality genomes reveal evolution of bat adaptations.</title>
        <authorList>
            <person name="Jebb D."/>
            <person name="Huang Z."/>
            <person name="Pippel M."/>
            <person name="Hughes G.M."/>
            <person name="Lavrichenko K."/>
            <person name="Devanna P."/>
            <person name="Winkler S."/>
            <person name="Jermiin L.S."/>
            <person name="Skirmuntt E.C."/>
            <person name="Katzourakis A."/>
            <person name="Burkitt-Gray L."/>
            <person name="Ray D.A."/>
            <person name="Sullivan K.A.M."/>
            <person name="Roscito J.G."/>
            <person name="Kirilenko B.M."/>
            <person name="Davalos L.M."/>
            <person name="Corthals A.P."/>
            <person name="Power M.L."/>
            <person name="Jones G."/>
            <person name="Ransome R.D."/>
            <person name="Dechmann D.K.N."/>
            <person name="Locatelli A.G."/>
            <person name="Puechmaille S.J."/>
            <person name="Fedrigo O."/>
            <person name="Jarvis E.D."/>
            <person name="Hiller M."/>
            <person name="Vernes S.C."/>
            <person name="Myers E.W."/>
            <person name="Teeling E.C."/>
        </authorList>
    </citation>
    <scope>NUCLEOTIDE SEQUENCE [LARGE SCALE GENOMIC DNA]</scope>
    <source>
        <strain evidence="9">MRhiFer1</strain>
        <tissue evidence="9">Lung</tissue>
    </source>
</reference>
<dbReference type="PROSITE" id="PS51195">
    <property type="entry name" value="Q_MOTIF"/>
    <property type="match status" value="1"/>
</dbReference>
<evidence type="ECO:0000256" key="5">
    <source>
        <dbReference type="ARBA" id="ARBA00022840"/>
    </source>
</evidence>
<evidence type="ECO:0000256" key="6">
    <source>
        <dbReference type="PROSITE-ProRule" id="PRU00552"/>
    </source>
</evidence>
<evidence type="ECO:0000313" key="9">
    <source>
        <dbReference type="EMBL" id="KAF6292733.1"/>
    </source>
</evidence>
<name>A0A7J7SWY0_RHIFE</name>
<dbReference type="AlphaFoldDB" id="A0A7J7SWY0"/>
<dbReference type="GO" id="GO:0003724">
    <property type="term" value="F:RNA helicase activity"/>
    <property type="evidence" value="ECO:0007669"/>
    <property type="project" value="UniProtKB-EC"/>
</dbReference>
<keyword evidence="5" id="KW-0067">ATP-binding</keyword>
<evidence type="ECO:0000256" key="3">
    <source>
        <dbReference type="ARBA" id="ARBA00022801"/>
    </source>
</evidence>
<keyword evidence="2" id="KW-0547">Nucleotide-binding</keyword>
<dbReference type="InterPro" id="IPR050079">
    <property type="entry name" value="DEAD_box_RNA_helicase"/>
</dbReference>
<evidence type="ECO:0000256" key="1">
    <source>
        <dbReference type="ARBA" id="ARBA00012552"/>
    </source>
</evidence>
<feature type="domain" description="DEAD-box RNA helicase Q" evidence="8">
    <location>
        <begin position="62"/>
        <end position="90"/>
    </location>
</feature>
<sequence length="137" mass="14184">MAAALEAPAALATVETVTPAEPMAAQVSAPEPTPGPARSLRTAHDVSGPRTRTGDVLLAEPADFESLLLSRPVLEGLREAGFERPSPVQLKAIPLGRCGLDLIVQAKSGTGKTCVFSTIALDSLVLENLSTQAELSN</sequence>
<keyword evidence="3" id="KW-0378">Hydrolase</keyword>
<dbReference type="EC" id="3.6.4.13" evidence="1"/>